<proteinExistence type="predicted"/>
<keyword evidence="1" id="KW-0106">Calcium</keyword>
<organism evidence="3 4">
    <name type="scientific">Patella caerulea</name>
    <name type="common">Rayed Mediterranean limpet</name>
    <dbReference type="NCBI Taxonomy" id="87958"/>
    <lineage>
        <taxon>Eukaryota</taxon>
        <taxon>Metazoa</taxon>
        <taxon>Spiralia</taxon>
        <taxon>Lophotrochozoa</taxon>
        <taxon>Mollusca</taxon>
        <taxon>Gastropoda</taxon>
        <taxon>Patellogastropoda</taxon>
        <taxon>Patelloidea</taxon>
        <taxon>Patellidae</taxon>
        <taxon>Patella</taxon>
    </lineage>
</organism>
<keyword evidence="4" id="KW-1185">Reference proteome</keyword>
<feature type="domain" description="EF-hand" evidence="2">
    <location>
        <begin position="136"/>
        <end position="171"/>
    </location>
</feature>
<gene>
    <name evidence="3" type="ORF">SNE40_004568</name>
</gene>
<evidence type="ECO:0000313" key="3">
    <source>
        <dbReference type="EMBL" id="KAK6188387.1"/>
    </source>
</evidence>
<dbReference type="Proteomes" id="UP001347796">
    <property type="component" value="Unassembled WGS sequence"/>
</dbReference>
<dbReference type="InterPro" id="IPR011992">
    <property type="entry name" value="EF-hand-dom_pair"/>
</dbReference>
<name>A0AAN8K4Z7_PATCE</name>
<dbReference type="PROSITE" id="PS50222">
    <property type="entry name" value="EF_HAND_2"/>
    <property type="match status" value="1"/>
</dbReference>
<dbReference type="PROSITE" id="PS00018">
    <property type="entry name" value="EF_HAND_1"/>
    <property type="match status" value="2"/>
</dbReference>
<dbReference type="Pfam" id="PF13202">
    <property type="entry name" value="EF-hand_5"/>
    <property type="match status" value="1"/>
</dbReference>
<dbReference type="InterPro" id="IPR002048">
    <property type="entry name" value="EF_hand_dom"/>
</dbReference>
<evidence type="ECO:0000313" key="4">
    <source>
        <dbReference type="Proteomes" id="UP001347796"/>
    </source>
</evidence>
<accession>A0AAN8K4Z7</accession>
<reference evidence="3 4" key="1">
    <citation type="submission" date="2024-01" db="EMBL/GenBank/DDBJ databases">
        <title>The genome of the rayed Mediterranean limpet Patella caerulea (Linnaeus, 1758).</title>
        <authorList>
            <person name="Anh-Thu Weber A."/>
            <person name="Halstead-Nussloch G."/>
        </authorList>
    </citation>
    <scope>NUCLEOTIDE SEQUENCE [LARGE SCALE GENOMIC DNA]</scope>
    <source>
        <strain evidence="3">AATW-2023a</strain>
        <tissue evidence="3">Whole specimen</tissue>
    </source>
</reference>
<dbReference type="SUPFAM" id="SSF47473">
    <property type="entry name" value="EF-hand"/>
    <property type="match status" value="1"/>
</dbReference>
<dbReference type="InterPro" id="IPR018247">
    <property type="entry name" value="EF_Hand_1_Ca_BS"/>
</dbReference>
<dbReference type="GO" id="GO:0005509">
    <property type="term" value="F:calcium ion binding"/>
    <property type="evidence" value="ECO:0007669"/>
    <property type="project" value="InterPro"/>
</dbReference>
<dbReference type="Gene3D" id="1.10.238.10">
    <property type="entry name" value="EF-hand"/>
    <property type="match status" value="1"/>
</dbReference>
<dbReference type="AlphaFoldDB" id="A0AAN8K4Z7"/>
<comment type="caution">
    <text evidence="3">The sequence shown here is derived from an EMBL/GenBank/DDBJ whole genome shotgun (WGS) entry which is preliminary data.</text>
</comment>
<protein>
    <recommendedName>
        <fullName evidence="2">EF-hand domain-containing protein</fullName>
    </recommendedName>
</protein>
<sequence length="172" mass="19428">MHGDSAAEETREPDVQILDVTGDGKIAFEDIELFYFELARKYGNDVNLQDYLEYCIPQLPPETSGMTVKAFVSARRNFLITDVDDNNKVSKKEVKSEFRVADYDKNNKLSKLEWDGLSLIRNVDVSEYCTNVTVGCPVEDVLVIFDQADQDGDDALTLKEFLIKIGELTKST</sequence>
<evidence type="ECO:0000259" key="2">
    <source>
        <dbReference type="PROSITE" id="PS50222"/>
    </source>
</evidence>
<evidence type="ECO:0000256" key="1">
    <source>
        <dbReference type="ARBA" id="ARBA00022837"/>
    </source>
</evidence>
<dbReference type="EMBL" id="JAZGQO010000003">
    <property type="protein sequence ID" value="KAK6188387.1"/>
    <property type="molecule type" value="Genomic_DNA"/>
</dbReference>